<evidence type="ECO:0000256" key="1">
    <source>
        <dbReference type="ARBA" id="ARBA00022491"/>
    </source>
</evidence>
<gene>
    <name evidence="7" type="ORF">SVIO_028350</name>
</gene>
<dbReference type="Pfam" id="PF13977">
    <property type="entry name" value="TetR_C_6"/>
    <property type="match status" value="1"/>
</dbReference>
<accession>A0A4D4KU37</accession>
<dbReference type="PANTHER" id="PTHR47506:SF6">
    <property type="entry name" value="HTH-TYPE TRANSCRIPTIONAL REPRESSOR NEMR"/>
    <property type="match status" value="1"/>
</dbReference>
<feature type="domain" description="HTH tetR-type" evidence="6">
    <location>
        <begin position="8"/>
        <end position="68"/>
    </location>
</feature>
<dbReference type="PROSITE" id="PS50977">
    <property type="entry name" value="HTH_TETR_2"/>
    <property type="match status" value="1"/>
</dbReference>
<evidence type="ECO:0000256" key="3">
    <source>
        <dbReference type="ARBA" id="ARBA00023125"/>
    </source>
</evidence>
<dbReference type="SUPFAM" id="SSF48498">
    <property type="entry name" value="Tetracyclin repressor-like, C-terminal domain"/>
    <property type="match status" value="1"/>
</dbReference>
<reference evidence="7 8" key="1">
    <citation type="journal article" date="2020" name="Int. J. Syst. Evol. Microbiol.">
        <title>Reclassification of Streptomyces castelarensis and Streptomyces sporoclivatus as later heterotypic synonyms of Streptomyces antimycoticus.</title>
        <authorList>
            <person name="Komaki H."/>
            <person name="Tamura T."/>
        </authorList>
    </citation>
    <scope>NUCLEOTIDE SEQUENCE [LARGE SCALE GENOMIC DNA]</scope>
    <source>
        <strain evidence="7 8">NBRC 13459</strain>
    </source>
</reference>
<evidence type="ECO:0000256" key="4">
    <source>
        <dbReference type="ARBA" id="ARBA00023163"/>
    </source>
</evidence>
<organism evidence="7 8">
    <name type="scientific">Streptomyces violaceusniger</name>
    <dbReference type="NCBI Taxonomy" id="68280"/>
    <lineage>
        <taxon>Bacteria</taxon>
        <taxon>Bacillati</taxon>
        <taxon>Actinomycetota</taxon>
        <taxon>Actinomycetes</taxon>
        <taxon>Kitasatosporales</taxon>
        <taxon>Streptomycetaceae</taxon>
        <taxon>Streptomyces</taxon>
        <taxon>Streptomyces violaceusniger group</taxon>
    </lineage>
</organism>
<evidence type="ECO:0000256" key="2">
    <source>
        <dbReference type="ARBA" id="ARBA00023015"/>
    </source>
</evidence>
<dbReference type="Proteomes" id="UP000301309">
    <property type="component" value="Unassembled WGS sequence"/>
</dbReference>
<dbReference type="InterPro" id="IPR009057">
    <property type="entry name" value="Homeodomain-like_sf"/>
</dbReference>
<keyword evidence="3 5" id="KW-0238">DNA-binding</keyword>
<dbReference type="SUPFAM" id="SSF46689">
    <property type="entry name" value="Homeodomain-like"/>
    <property type="match status" value="1"/>
</dbReference>
<dbReference type="InterPro" id="IPR036271">
    <property type="entry name" value="Tet_transcr_reg_TetR-rel_C_sf"/>
</dbReference>
<feature type="DNA-binding region" description="H-T-H motif" evidence="5">
    <location>
        <begin position="31"/>
        <end position="50"/>
    </location>
</feature>
<comment type="caution">
    <text evidence="7">The sequence shown here is derived from an EMBL/GenBank/DDBJ whole genome shotgun (WGS) entry which is preliminary data.</text>
</comment>
<dbReference type="Gene3D" id="1.10.357.10">
    <property type="entry name" value="Tetracycline Repressor, domain 2"/>
    <property type="match status" value="1"/>
</dbReference>
<dbReference type="PANTHER" id="PTHR47506">
    <property type="entry name" value="TRANSCRIPTIONAL REGULATORY PROTEIN"/>
    <property type="match status" value="1"/>
</dbReference>
<name>A0A4D4KU37_STRVO</name>
<evidence type="ECO:0000259" key="6">
    <source>
        <dbReference type="PROSITE" id="PS50977"/>
    </source>
</evidence>
<dbReference type="EMBL" id="BJHW01000001">
    <property type="protein sequence ID" value="GDY52212.1"/>
    <property type="molecule type" value="Genomic_DNA"/>
</dbReference>
<dbReference type="GO" id="GO:0003677">
    <property type="term" value="F:DNA binding"/>
    <property type="evidence" value="ECO:0007669"/>
    <property type="project" value="UniProtKB-UniRule"/>
</dbReference>
<keyword evidence="4" id="KW-0804">Transcription</keyword>
<keyword evidence="2" id="KW-0805">Transcription regulation</keyword>
<keyword evidence="8" id="KW-1185">Reference proteome</keyword>
<dbReference type="OrthoDB" id="9816296at2"/>
<sequence length="195" mass="21908">MPKIVDHDARRRLIIRSVWSLIGRRGLAAVTMRELAAEAGFANGGLAPYFRDKDEILLAAFRYACEATERRLERAVEEPSGLVALRGLCHELVPLDDTRLLEARVVVAFWDRALYDPRLSSDYEATMQRWRTLMHMYLAQARAAGEVTTSTSDEDIVETLFAVVLGFQVNAVLTPEITTPERQIEVLEGLLASYA</sequence>
<dbReference type="Pfam" id="PF00440">
    <property type="entry name" value="TetR_N"/>
    <property type="match status" value="1"/>
</dbReference>
<evidence type="ECO:0000313" key="8">
    <source>
        <dbReference type="Proteomes" id="UP000301309"/>
    </source>
</evidence>
<proteinExistence type="predicted"/>
<keyword evidence="1" id="KW-0678">Repressor</keyword>
<dbReference type="InterPro" id="IPR039538">
    <property type="entry name" value="BetI_C"/>
</dbReference>
<dbReference type="AlphaFoldDB" id="A0A4D4KU37"/>
<dbReference type="InterPro" id="IPR001647">
    <property type="entry name" value="HTH_TetR"/>
</dbReference>
<evidence type="ECO:0000256" key="5">
    <source>
        <dbReference type="PROSITE-ProRule" id="PRU00335"/>
    </source>
</evidence>
<dbReference type="RefSeq" id="WP_137977201.1">
    <property type="nucleotide sequence ID" value="NZ_BAAASO010000035.1"/>
</dbReference>
<evidence type="ECO:0000313" key="7">
    <source>
        <dbReference type="EMBL" id="GDY52212.1"/>
    </source>
</evidence>
<protein>
    <submittedName>
        <fullName evidence="7">Transcriptional regulator</fullName>
    </submittedName>
</protein>